<organism evidence="1 2">
    <name type="scientific">Subtercola vilae</name>
    <dbReference type="NCBI Taxonomy" id="2056433"/>
    <lineage>
        <taxon>Bacteria</taxon>
        <taxon>Bacillati</taxon>
        <taxon>Actinomycetota</taxon>
        <taxon>Actinomycetes</taxon>
        <taxon>Micrococcales</taxon>
        <taxon>Microbacteriaceae</taxon>
        <taxon>Subtercola</taxon>
    </lineage>
</organism>
<reference evidence="1 2" key="1">
    <citation type="journal article" date="2019" name="Microorganisms">
        <title>Systematic Affiliation and Genome Analysis of Subtercola vilae DB165(T) with Particular Emphasis on Cold Adaptation of an Isolate from a High-Altitude Cold Volcano Lake.</title>
        <authorList>
            <person name="Villalobos A.S."/>
            <person name="Wiese J."/>
            <person name="Imhoff J.F."/>
            <person name="Dorador C."/>
            <person name="Keller A."/>
            <person name="Hentschel U."/>
        </authorList>
    </citation>
    <scope>NUCLEOTIDE SEQUENCE [LARGE SCALE GENOMIC DNA]</scope>
    <source>
        <strain evidence="1 2">DB165</strain>
    </source>
</reference>
<dbReference type="RefSeq" id="WP_136642507.1">
    <property type="nucleotide sequence ID" value="NZ_QYRT01000022.1"/>
</dbReference>
<sequence>MAEKFTVFAYDPNTNTRLAELPATNLLFDTRLNDAGSISFDLALSAPKTAARVAPILSYDGAPFAVYVDRNGTIVWGGLCLTGNYSKATGALPVQGKEFGAYFNQRIIAADYSALTYPGGIDPAQLVYKAYTDAQNVALCGPGASLGINVVGGSSTIPTFIPGYPITQHTTVSQIAADMAAVSSPGSGTVDVVFLSAWDPVSGAPVTTLKIWSPRAGRDKNSSPLVFDLASVNDYTWPTDVTKAGTTFTVTGAGSGAATPTAVVSSAAPVGGLGQMPRLDQVFSFSNVQSQSQLNLMAAGLAQAYGFPVRTPTVTLPSVADPVLGSWMIGDDARLYTAGDERFPAGKDEFWRIVQYATKVPDEGVATVTLTFNLPPII</sequence>
<name>A0A4T2BV23_9MICO</name>
<keyword evidence="2" id="KW-1185">Reference proteome</keyword>
<dbReference type="Proteomes" id="UP000306192">
    <property type="component" value="Unassembled WGS sequence"/>
</dbReference>
<evidence type="ECO:0000313" key="2">
    <source>
        <dbReference type="Proteomes" id="UP000306192"/>
    </source>
</evidence>
<evidence type="ECO:0000313" key="1">
    <source>
        <dbReference type="EMBL" id="TIH34979.1"/>
    </source>
</evidence>
<dbReference type="OrthoDB" id="3515845at2"/>
<dbReference type="AlphaFoldDB" id="A0A4T2BV23"/>
<accession>A0A4T2BV23</accession>
<comment type="caution">
    <text evidence="1">The sequence shown here is derived from an EMBL/GenBank/DDBJ whole genome shotgun (WGS) entry which is preliminary data.</text>
</comment>
<protein>
    <submittedName>
        <fullName evidence="1">Uncharacterized protein</fullName>
    </submittedName>
</protein>
<gene>
    <name evidence="1" type="ORF">D4765_11845</name>
</gene>
<proteinExistence type="predicted"/>
<dbReference type="EMBL" id="QYRT01000022">
    <property type="protein sequence ID" value="TIH34979.1"/>
    <property type="molecule type" value="Genomic_DNA"/>
</dbReference>